<dbReference type="EMBL" id="KZ303496">
    <property type="protein sequence ID" value="PIA17056.1"/>
    <property type="molecule type" value="Genomic_DNA"/>
</dbReference>
<gene>
    <name evidence="2" type="ORF">COEREDRAFT_80768</name>
</gene>
<proteinExistence type="predicted"/>
<evidence type="ECO:0000313" key="3">
    <source>
        <dbReference type="Proteomes" id="UP000242474"/>
    </source>
</evidence>
<dbReference type="AlphaFoldDB" id="A0A2G5BDG4"/>
<reference evidence="2 3" key="1">
    <citation type="journal article" date="2015" name="Genome Biol. Evol.">
        <title>Phylogenomic analyses indicate that early fungi evolved digesting cell walls of algal ancestors of land plants.</title>
        <authorList>
            <person name="Chang Y."/>
            <person name="Wang S."/>
            <person name="Sekimoto S."/>
            <person name="Aerts A.L."/>
            <person name="Choi C."/>
            <person name="Clum A."/>
            <person name="LaButti K.M."/>
            <person name="Lindquist E.A."/>
            <person name="Yee Ngan C."/>
            <person name="Ohm R.A."/>
            <person name="Salamov A.A."/>
            <person name="Grigoriev I.V."/>
            <person name="Spatafora J.W."/>
            <person name="Berbee M.L."/>
        </authorList>
    </citation>
    <scope>NUCLEOTIDE SEQUENCE [LARGE SCALE GENOMIC DNA]</scope>
    <source>
        <strain evidence="2 3">NRRL 1564</strain>
    </source>
</reference>
<feature type="region of interest" description="Disordered" evidence="1">
    <location>
        <begin position="29"/>
        <end position="80"/>
    </location>
</feature>
<accession>A0A2G5BDG4</accession>
<feature type="compositionally biased region" description="Polar residues" evidence="1">
    <location>
        <begin position="47"/>
        <end position="56"/>
    </location>
</feature>
<evidence type="ECO:0000313" key="2">
    <source>
        <dbReference type="EMBL" id="PIA17056.1"/>
    </source>
</evidence>
<keyword evidence="3" id="KW-1185">Reference proteome</keyword>
<protein>
    <submittedName>
        <fullName evidence="2">Uncharacterized protein</fullName>
    </submittedName>
</protein>
<sequence>MIRHPPASIAVTQKDVDVLASMHHRLLGRIQENSMKQKQQKDLAGTSARNAHSTATDDGFVLQRERRQQMTVGQRLGLEG</sequence>
<evidence type="ECO:0000256" key="1">
    <source>
        <dbReference type="SAM" id="MobiDB-lite"/>
    </source>
</evidence>
<organism evidence="2 3">
    <name type="scientific">Coemansia reversa (strain ATCC 12441 / NRRL 1564)</name>
    <dbReference type="NCBI Taxonomy" id="763665"/>
    <lineage>
        <taxon>Eukaryota</taxon>
        <taxon>Fungi</taxon>
        <taxon>Fungi incertae sedis</taxon>
        <taxon>Zoopagomycota</taxon>
        <taxon>Kickxellomycotina</taxon>
        <taxon>Kickxellomycetes</taxon>
        <taxon>Kickxellales</taxon>
        <taxon>Kickxellaceae</taxon>
        <taxon>Coemansia</taxon>
    </lineage>
</organism>
<dbReference type="OrthoDB" id="5541232at2759"/>
<name>A0A2G5BDG4_COERN</name>
<dbReference type="Proteomes" id="UP000242474">
    <property type="component" value="Unassembled WGS sequence"/>
</dbReference>